<feature type="compositionally biased region" description="Polar residues" evidence="1">
    <location>
        <begin position="614"/>
        <end position="628"/>
    </location>
</feature>
<proteinExistence type="predicted"/>
<dbReference type="AlphaFoldDB" id="A0A8H5B8I1"/>
<feature type="compositionally biased region" description="Basic and acidic residues" evidence="1">
    <location>
        <begin position="318"/>
        <end position="332"/>
    </location>
</feature>
<feature type="region of interest" description="Disordered" evidence="1">
    <location>
        <begin position="596"/>
        <end position="723"/>
    </location>
</feature>
<feature type="compositionally biased region" description="Basic and acidic residues" evidence="1">
    <location>
        <begin position="293"/>
        <end position="306"/>
    </location>
</feature>
<name>A0A8H5B8I1_9AGAR</name>
<feature type="region of interest" description="Disordered" evidence="1">
    <location>
        <begin position="27"/>
        <end position="59"/>
    </location>
</feature>
<reference evidence="2 3" key="1">
    <citation type="journal article" date="2020" name="ISME J.">
        <title>Uncovering the hidden diversity of litter-decomposition mechanisms in mushroom-forming fungi.</title>
        <authorList>
            <person name="Floudas D."/>
            <person name="Bentzer J."/>
            <person name="Ahren D."/>
            <person name="Johansson T."/>
            <person name="Persson P."/>
            <person name="Tunlid A."/>
        </authorList>
    </citation>
    <scope>NUCLEOTIDE SEQUENCE [LARGE SCALE GENOMIC DNA]</scope>
    <source>
        <strain evidence="2 3">CBS 101986</strain>
    </source>
</reference>
<feature type="compositionally biased region" description="Polar residues" evidence="1">
    <location>
        <begin position="667"/>
        <end position="694"/>
    </location>
</feature>
<evidence type="ECO:0000256" key="1">
    <source>
        <dbReference type="SAM" id="MobiDB-lite"/>
    </source>
</evidence>
<feature type="compositionally biased region" description="Basic and acidic residues" evidence="1">
    <location>
        <begin position="421"/>
        <end position="431"/>
    </location>
</feature>
<feature type="compositionally biased region" description="Basic and acidic residues" evidence="1">
    <location>
        <begin position="509"/>
        <end position="520"/>
    </location>
</feature>
<dbReference type="Proteomes" id="UP000567179">
    <property type="component" value="Unassembled WGS sequence"/>
</dbReference>
<keyword evidence="3" id="KW-1185">Reference proteome</keyword>
<feature type="compositionally biased region" description="Acidic residues" evidence="1">
    <location>
        <begin position="272"/>
        <end position="292"/>
    </location>
</feature>
<sequence>MNTQGVCPIGCEHAIRSAWHGFGLEEAQHRQGEAAPAPTPGPTQGQKGEPSSSLRRARRRWVTKLKSVTPCRGRHWPSTPEEAGQLKTRLHWGSSDMWSAVDDAGANRARKPAHREGEQRAAQAPAPESTTRRREASQPTPVPLQRQAANPPASDDEGPRSDSEPVLFIQLPLVCLRPLHQGIKWDLLYSERARKFAVKNSLILFREFQAMMWERVQQDADAYLSKPPTERSIMESQRATEDFHHQLAKNLYKQFETEMKRKLADIRNGVPDDNDLVDNPEAEDIDSPDVEEDHQSGKVDETDRIRMSSRSNEQPISEGHRMNNRQTEEQQSRRSARPRTMPPSEPARRPDTDQEATGHYPPGSADIRHTELRNRQSSVERPVGPFPSEDWNSRTPQPGPAAASHRQERAANAPVNPVRRQRGESHHRAYDDNAYGVRPPPTQFFDPTYEPAGDHRQRRPRSASASGDPRPQMGPDAEATGSRYQYPSFPQQGRNASELNSARAPPPKARPDSTPVDRRAPPRTMADGPSYGSGFRNPTPLRYMPTTMEDTVPSEFPDGSETTDSDAANLHWLDQYCSDQYIADQYTDVANTFKESELDQALSKKLSKAEEGRLQSNSNAQRNAQTSAPAAAPMRRSGVAPQTPRVPNMAVPPLVASEESNTDSDSDATVSDLTIQSESESDETPTQSAYSSPLASVRIPEALSSFAGQRPRANASTEGRQSALRMTASRQAAGMAMKSERREVHFAEEPAVRYFRG</sequence>
<dbReference type="EMBL" id="JAACJJ010000030">
    <property type="protein sequence ID" value="KAF5318600.1"/>
    <property type="molecule type" value="Genomic_DNA"/>
</dbReference>
<evidence type="ECO:0000313" key="2">
    <source>
        <dbReference type="EMBL" id="KAF5318600.1"/>
    </source>
</evidence>
<feature type="region of interest" description="Disordered" evidence="1">
    <location>
        <begin position="105"/>
        <end position="163"/>
    </location>
</feature>
<protein>
    <submittedName>
        <fullName evidence="2">Uncharacterized protein</fullName>
    </submittedName>
</protein>
<gene>
    <name evidence="2" type="ORF">D9619_010750</name>
</gene>
<evidence type="ECO:0000313" key="3">
    <source>
        <dbReference type="Proteomes" id="UP000567179"/>
    </source>
</evidence>
<accession>A0A8H5B8I1</accession>
<feature type="compositionally biased region" description="Polar residues" evidence="1">
    <location>
        <begin position="482"/>
        <end position="500"/>
    </location>
</feature>
<comment type="caution">
    <text evidence="2">The sequence shown here is derived from an EMBL/GenBank/DDBJ whole genome shotgun (WGS) entry which is preliminary data.</text>
</comment>
<organism evidence="2 3">
    <name type="scientific">Psilocybe cf. subviscida</name>
    <dbReference type="NCBI Taxonomy" id="2480587"/>
    <lineage>
        <taxon>Eukaryota</taxon>
        <taxon>Fungi</taxon>
        <taxon>Dikarya</taxon>
        <taxon>Basidiomycota</taxon>
        <taxon>Agaricomycotina</taxon>
        <taxon>Agaricomycetes</taxon>
        <taxon>Agaricomycetidae</taxon>
        <taxon>Agaricales</taxon>
        <taxon>Agaricineae</taxon>
        <taxon>Strophariaceae</taxon>
        <taxon>Psilocybe</taxon>
    </lineage>
</organism>
<feature type="region of interest" description="Disordered" evidence="1">
    <location>
        <begin position="266"/>
        <end position="567"/>
    </location>
</feature>